<evidence type="ECO:0000313" key="14">
    <source>
        <dbReference type="Proteomes" id="UP000314294"/>
    </source>
</evidence>
<dbReference type="GO" id="GO:0005930">
    <property type="term" value="C:axoneme"/>
    <property type="evidence" value="ECO:0007669"/>
    <property type="project" value="UniProtKB-SubCell"/>
</dbReference>
<dbReference type="PANTHER" id="PTHR11886">
    <property type="entry name" value="DYNEIN LIGHT CHAIN"/>
    <property type="match status" value="1"/>
</dbReference>
<name>A0A4Z2EFI9_9TELE</name>
<dbReference type="Gene3D" id="3.30.740.10">
    <property type="entry name" value="Protein Inhibitor Of Neuronal Nitric Oxide Synthase"/>
    <property type="match status" value="1"/>
</dbReference>
<keyword evidence="8" id="KW-0505">Motor protein</keyword>
<evidence type="ECO:0000256" key="4">
    <source>
        <dbReference type="ARBA" id="ARBA00022490"/>
    </source>
</evidence>
<dbReference type="OrthoDB" id="6506078at2759"/>
<evidence type="ECO:0000256" key="8">
    <source>
        <dbReference type="ARBA" id="ARBA00023175"/>
    </source>
</evidence>
<dbReference type="SMART" id="SM01375">
    <property type="entry name" value="Dynein_light"/>
    <property type="match status" value="1"/>
</dbReference>
<dbReference type="Pfam" id="PF01221">
    <property type="entry name" value="Dynein_light"/>
    <property type="match status" value="1"/>
</dbReference>
<dbReference type="AlphaFoldDB" id="A0A4Z2EFI9"/>
<evidence type="ECO:0000256" key="3">
    <source>
        <dbReference type="ARBA" id="ARBA00011655"/>
    </source>
</evidence>
<comment type="subcellular location">
    <subcellularLocation>
        <location evidence="1">Cytoplasm</location>
        <location evidence="1">Cytoskeleton</location>
        <location evidence="1">Cilium axoneme</location>
    </subcellularLocation>
</comment>
<dbReference type="InterPro" id="IPR037177">
    <property type="entry name" value="DLC_sf"/>
</dbReference>
<comment type="subunit">
    <text evidence="3">Consists of at least two heavy chains and a number of intermediate and light chains.</text>
</comment>
<dbReference type="GO" id="GO:0030286">
    <property type="term" value="C:dynein complex"/>
    <property type="evidence" value="ECO:0007669"/>
    <property type="project" value="UniProtKB-KW"/>
</dbReference>
<dbReference type="FunFam" id="3.30.740.10:FF:000002">
    <property type="entry name" value="Dynein light chain"/>
    <property type="match status" value="1"/>
</dbReference>
<reference evidence="13 14" key="1">
    <citation type="submission" date="2019-03" db="EMBL/GenBank/DDBJ databases">
        <title>First draft genome of Liparis tanakae, snailfish: a comprehensive survey of snailfish specific genes.</title>
        <authorList>
            <person name="Kim W."/>
            <person name="Song I."/>
            <person name="Jeong J.-H."/>
            <person name="Kim D."/>
            <person name="Kim S."/>
            <person name="Ryu S."/>
            <person name="Song J.Y."/>
            <person name="Lee S.K."/>
        </authorList>
    </citation>
    <scope>NUCLEOTIDE SEQUENCE [LARGE SCALE GENOMIC DNA]</scope>
    <source>
        <tissue evidence="13">Muscle</tissue>
    </source>
</reference>
<accession>A0A4Z2EFI9</accession>
<evidence type="ECO:0000256" key="1">
    <source>
        <dbReference type="ARBA" id="ARBA00004430"/>
    </source>
</evidence>
<dbReference type="SUPFAM" id="SSF54648">
    <property type="entry name" value="DLC"/>
    <property type="match status" value="1"/>
</dbReference>
<dbReference type="EMBL" id="SRLO01007936">
    <property type="protein sequence ID" value="TNN27659.1"/>
    <property type="molecule type" value="Genomic_DNA"/>
</dbReference>
<keyword evidence="5" id="KW-0493">Microtubule</keyword>
<protein>
    <recommendedName>
        <fullName evidence="12">Dynein axonemal light chain 4</fullName>
    </recommendedName>
</protein>
<keyword evidence="6" id="KW-0243">Dynein</keyword>
<sequence length="196" mass="22240">MAEEMRVETMELCVTACEKFATNNESAAKMIKESMDKKFGSSWHVVIGEGFGFEVTHEVKNLLYMFFGGGLAVCSTLMSTVDRSLMDLDRSTVDRSLMDLDRSTVDRSLMDLDRSTVDWSLMDLDRSTVDWSLMDRSTVDWSLMDRSTVDWSLMDRSTVDWSLLDLDRSTVDWSLLDLDLSGLSPLVAPLESEDQD</sequence>
<comment type="caution">
    <text evidence="13">The sequence shown here is derived from an EMBL/GenBank/DDBJ whole genome shotgun (WGS) entry which is preliminary data.</text>
</comment>
<keyword evidence="14" id="KW-1185">Reference proteome</keyword>
<keyword evidence="4" id="KW-0963">Cytoplasm</keyword>
<keyword evidence="10" id="KW-0966">Cell projection</keyword>
<evidence type="ECO:0000256" key="7">
    <source>
        <dbReference type="ARBA" id="ARBA00023069"/>
    </source>
</evidence>
<evidence type="ECO:0000256" key="6">
    <source>
        <dbReference type="ARBA" id="ARBA00023017"/>
    </source>
</evidence>
<evidence type="ECO:0000313" key="13">
    <source>
        <dbReference type="EMBL" id="TNN27659.1"/>
    </source>
</evidence>
<dbReference type="CDD" id="cd21453">
    <property type="entry name" value="DLC-like_DNAL4"/>
    <property type="match status" value="1"/>
</dbReference>
<evidence type="ECO:0000256" key="12">
    <source>
        <dbReference type="ARBA" id="ARBA00069494"/>
    </source>
</evidence>
<dbReference type="InterPro" id="IPR001372">
    <property type="entry name" value="Dynein_light_chain_typ-1/2"/>
</dbReference>
<keyword evidence="9" id="KW-0206">Cytoskeleton</keyword>
<evidence type="ECO:0000256" key="10">
    <source>
        <dbReference type="ARBA" id="ARBA00023273"/>
    </source>
</evidence>
<comment type="similarity">
    <text evidence="2">Belongs to the dynein light chain family.</text>
</comment>
<keyword evidence="7" id="KW-0969">Cilium</keyword>
<organism evidence="13 14">
    <name type="scientific">Liparis tanakae</name>
    <name type="common">Tanaka's snailfish</name>
    <dbReference type="NCBI Taxonomy" id="230148"/>
    <lineage>
        <taxon>Eukaryota</taxon>
        <taxon>Metazoa</taxon>
        <taxon>Chordata</taxon>
        <taxon>Craniata</taxon>
        <taxon>Vertebrata</taxon>
        <taxon>Euteleostomi</taxon>
        <taxon>Actinopterygii</taxon>
        <taxon>Neopterygii</taxon>
        <taxon>Teleostei</taxon>
        <taxon>Neoteleostei</taxon>
        <taxon>Acanthomorphata</taxon>
        <taxon>Eupercaria</taxon>
        <taxon>Perciformes</taxon>
        <taxon>Cottioidei</taxon>
        <taxon>Cottales</taxon>
        <taxon>Liparidae</taxon>
        <taxon>Liparis</taxon>
    </lineage>
</organism>
<evidence type="ECO:0000256" key="11">
    <source>
        <dbReference type="ARBA" id="ARBA00057688"/>
    </source>
</evidence>
<gene>
    <name evidence="13" type="primary">Dnal4</name>
    <name evidence="13" type="ORF">EYF80_062194</name>
</gene>
<proteinExistence type="inferred from homology"/>
<dbReference type="PANTHER" id="PTHR11886:SF2">
    <property type="entry name" value="DYNEIN AXONEMAL LIGHT CHAIN 4"/>
    <property type="match status" value="1"/>
</dbReference>
<evidence type="ECO:0000256" key="2">
    <source>
        <dbReference type="ARBA" id="ARBA00010156"/>
    </source>
</evidence>
<dbReference type="GO" id="GO:0007017">
    <property type="term" value="P:microtubule-based process"/>
    <property type="evidence" value="ECO:0007669"/>
    <property type="project" value="InterPro"/>
</dbReference>
<evidence type="ECO:0000256" key="5">
    <source>
        <dbReference type="ARBA" id="ARBA00022701"/>
    </source>
</evidence>
<dbReference type="GO" id="GO:0005874">
    <property type="term" value="C:microtubule"/>
    <property type="evidence" value="ECO:0007669"/>
    <property type="project" value="UniProtKB-KW"/>
</dbReference>
<comment type="function">
    <text evidence="11">Force generating protein of respiratory cilia. Produces force towards the minus ends of microtubules. Dynein has ATPase activity.</text>
</comment>
<dbReference type="Proteomes" id="UP000314294">
    <property type="component" value="Unassembled WGS sequence"/>
</dbReference>
<evidence type="ECO:0000256" key="9">
    <source>
        <dbReference type="ARBA" id="ARBA00023212"/>
    </source>
</evidence>